<dbReference type="GO" id="GO:0004764">
    <property type="term" value="F:shikimate 3-dehydrogenase (NADP+) activity"/>
    <property type="evidence" value="ECO:0007669"/>
    <property type="project" value="UniProtKB-EC"/>
</dbReference>
<feature type="region of interest" description="Disordered" evidence="1">
    <location>
        <begin position="1"/>
        <end position="24"/>
    </location>
</feature>
<dbReference type="AlphaFoldDB" id="A0A379MQB4"/>
<protein>
    <submittedName>
        <fullName evidence="2">Shikimate dehydrogenase</fullName>
        <ecNumber evidence="2">1.1.1.25</ecNumber>
    </submittedName>
</protein>
<name>A0A379MQB4_9BACT</name>
<evidence type="ECO:0000313" key="2">
    <source>
        <dbReference type="EMBL" id="SUE32822.1"/>
    </source>
</evidence>
<sequence length="90" mass="10459">MAVHRADRQYHAARHVSGHRGQSSAALRFDRYGHYLYDLIYNPAETAFLREGRIRGAWVKSGLEMLVLQAERSWEIWNEQENGNTSVSRI</sequence>
<dbReference type="EMBL" id="UGVL01000001">
    <property type="protein sequence ID" value="SUE32822.1"/>
    <property type="molecule type" value="Genomic_DNA"/>
</dbReference>
<evidence type="ECO:0000313" key="3">
    <source>
        <dbReference type="Proteomes" id="UP000255233"/>
    </source>
</evidence>
<dbReference type="EC" id="1.1.1.25" evidence="2"/>
<keyword evidence="2" id="KW-0560">Oxidoreductase</keyword>
<dbReference type="SUPFAM" id="SSF51735">
    <property type="entry name" value="NAD(P)-binding Rossmann-fold domains"/>
    <property type="match status" value="1"/>
</dbReference>
<dbReference type="Proteomes" id="UP000255233">
    <property type="component" value="Unassembled WGS sequence"/>
</dbReference>
<gene>
    <name evidence="2" type="primary">aroE_2</name>
    <name evidence="2" type="ORF">NCTC11190_00002</name>
</gene>
<organism evidence="2 3">
    <name type="scientific">Rikenella microfusus</name>
    <dbReference type="NCBI Taxonomy" id="28139"/>
    <lineage>
        <taxon>Bacteria</taxon>
        <taxon>Pseudomonadati</taxon>
        <taxon>Bacteroidota</taxon>
        <taxon>Bacteroidia</taxon>
        <taxon>Bacteroidales</taxon>
        <taxon>Rikenellaceae</taxon>
        <taxon>Rikenella</taxon>
    </lineage>
</organism>
<dbReference type="Gene3D" id="3.40.50.720">
    <property type="entry name" value="NAD(P)-binding Rossmann-like Domain"/>
    <property type="match status" value="1"/>
</dbReference>
<reference evidence="2 3" key="1">
    <citation type="submission" date="2018-06" db="EMBL/GenBank/DDBJ databases">
        <authorList>
            <consortium name="Pathogen Informatics"/>
            <person name="Doyle S."/>
        </authorList>
    </citation>
    <scope>NUCLEOTIDE SEQUENCE [LARGE SCALE GENOMIC DNA]</scope>
    <source>
        <strain evidence="2 3">NCTC11190</strain>
    </source>
</reference>
<keyword evidence="3" id="KW-1185">Reference proteome</keyword>
<proteinExistence type="predicted"/>
<feature type="compositionally biased region" description="Basic and acidic residues" evidence="1">
    <location>
        <begin position="1"/>
        <end position="10"/>
    </location>
</feature>
<evidence type="ECO:0000256" key="1">
    <source>
        <dbReference type="SAM" id="MobiDB-lite"/>
    </source>
</evidence>
<accession>A0A379MQB4</accession>
<dbReference type="InterPro" id="IPR036291">
    <property type="entry name" value="NAD(P)-bd_dom_sf"/>
</dbReference>